<protein>
    <submittedName>
        <fullName evidence="4">Uncharacterized protein</fullName>
    </submittedName>
</protein>
<name>A0A6V7PE11_ANACO</name>
<dbReference type="PRINTS" id="PR00364">
    <property type="entry name" value="DISEASERSIST"/>
</dbReference>
<evidence type="ECO:0000256" key="1">
    <source>
        <dbReference type="ARBA" id="ARBA00022821"/>
    </source>
</evidence>
<dbReference type="InterPro" id="IPR058922">
    <property type="entry name" value="WHD_DRP"/>
</dbReference>
<dbReference type="Gene3D" id="1.10.10.10">
    <property type="entry name" value="Winged helix-like DNA-binding domain superfamily/Winged helix DNA-binding domain"/>
    <property type="match status" value="1"/>
</dbReference>
<dbReference type="PANTHER" id="PTHR23155">
    <property type="entry name" value="DISEASE RESISTANCE PROTEIN RP"/>
    <property type="match status" value="1"/>
</dbReference>
<sequence length="582" mass="67498">MKETVEAITRSKCGLLSLHILQRRLGELLRMNRFLLVLDNLWAEDRRFWEIFWVPLLAGESEKEKECWALLQGRTFPLGDSEEDKGLVEIGTKIAEKCKGSLLAAKSLSDLLHDSKAEEEWMIILSEMAVLEKDQNGVSPSLQISYHHLPFHLKRCFAYCFIFPNGCAFEKDEVVRLWMAEGLIERDGRRRFDVTGGRYFDDLLWRSFFEVSSTCQQGKQRYQIPSLMHDLARFVAKNEFVRLENEISDVTAEWVRYATLFFLDQKPLAFEKLYEYENLRTSAFLILKEKIPNSVTNLYNLQTLELNECYKLLELPQGTSKLVNLHHIGMHLDWDNITDLNSMPQGIGKLTSLQTLSRFVITSNNKSNIDELRDLNLRGELCISKLENVIDSNDAQDAILRGKEYISNLMLWWTGKDYSDEEVNRSGNVIKSLHPNSKLKYLRIDNYPGRELPDWIEDQTFSRLDTLRLYHCKNCILLPLLGKLPRLKNLQLQGMHELRSMGTLVGFPSLEILVLWDMRNVVRWFENEEGTIPKLRELSISNCPNLLELTCLPTTLVKLEVRNCNKLPPIAVPSPFCYLVIK</sequence>
<evidence type="ECO:0000313" key="4">
    <source>
        <dbReference type="EMBL" id="CAD1828983.1"/>
    </source>
</evidence>
<evidence type="ECO:0000259" key="3">
    <source>
        <dbReference type="Pfam" id="PF25019"/>
    </source>
</evidence>
<dbReference type="InterPro" id="IPR042197">
    <property type="entry name" value="Apaf_helical"/>
</dbReference>
<accession>A0A6V7PE11</accession>
<proteinExistence type="predicted"/>
<dbReference type="InterPro" id="IPR027417">
    <property type="entry name" value="P-loop_NTPase"/>
</dbReference>
<dbReference type="SUPFAM" id="SSF52058">
    <property type="entry name" value="L domain-like"/>
    <property type="match status" value="1"/>
</dbReference>
<evidence type="ECO:0000259" key="2">
    <source>
        <dbReference type="Pfam" id="PF23559"/>
    </source>
</evidence>
<organism evidence="4">
    <name type="scientific">Ananas comosus var. bracteatus</name>
    <name type="common">red pineapple</name>
    <dbReference type="NCBI Taxonomy" id="296719"/>
    <lineage>
        <taxon>Eukaryota</taxon>
        <taxon>Viridiplantae</taxon>
        <taxon>Streptophyta</taxon>
        <taxon>Embryophyta</taxon>
        <taxon>Tracheophyta</taxon>
        <taxon>Spermatophyta</taxon>
        <taxon>Magnoliopsida</taxon>
        <taxon>Liliopsida</taxon>
        <taxon>Poales</taxon>
        <taxon>Bromeliaceae</taxon>
        <taxon>Bromelioideae</taxon>
        <taxon>Ananas</taxon>
    </lineage>
</organism>
<dbReference type="SUPFAM" id="SSF52540">
    <property type="entry name" value="P-loop containing nucleoside triphosphate hydrolases"/>
    <property type="match status" value="1"/>
</dbReference>
<dbReference type="PANTHER" id="PTHR23155:SF1241">
    <property type="entry name" value="DISEASE RESISTANCE RPP13-LIKE PROTEIN 1-RELATED"/>
    <property type="match status" value="1"/>
</dbReference>
<keyword evidence="1" id="KW-0611">Plant defense</keyword>
<dbReference type="InterPro" id="IPR032675">
    <property type="entry name" value="LRR_dom_sf"/>
</dbReference>
<dbReference type="InterPro" id="IPR044974">
    <property type="entry name" value="Disease_R_plants"/>
</dbReference>
<dbReference type="Pfam" id="PF23559">
    <property type="entry name" value="WHD_DRP"/>
    <property type="match status" value="1"/>
</dbReference>
<dbReference type="EMBL" id="LR862147">
    <property type="protein sequence ID" value="CAD1828983.1"/>
    <property type="molecule type" value="Genomic_DNA"/>
</dbReference>
<feature type="domain" description="Disease resistance protein winged helix" evidence="2">
    <location>
        <begin position="162"/>
        <end position="232"/>
    </location>
</feature>
<dbReference type="InterPro" id="IPR036388">
    <property type="entry name" value="WH-like_DNA-bd_sf"/>
</dbReference>
<dbReference type="Pfam" id="PF25019">
    <property type="entry name" value="LRR_R13L1-DRL21"/>
    <property type="match status" value="1"/>
</dbReference>
<reference evidence="4" key="1">
    <citation type="submission" date="2020-07" db="EMBL/GenBank/DDBJ databases">
        <authorList>
            <person name="Lin J."/>
        </authorList>
    </citation>
    <scope>NUCLEOTIDE SEQUENCE</scope>
</reference>
<dbReference type="GO" id="GO:0098542">
    <property type="term" value="P:defense response to other organism"/>
    <property type="evidence" value="ECO:0007669"/>
    <property type="project" value="TreeGrafter"/>
</dbReference>
<dbReference type="Gene3D" id="1.10.8.430">
    <property type="entry name" value="Helical domain of apoptotic protease-activating factors"/>
    <property type="match status" value="1"/>
</dbReference>
<dbReference type="GO" id="GO:0043531">
    <property type="term" value="F:ADP binding"/>
    <property type="evidence" value="ECO:0007669"/>
    <property type="project" value="InterPro"/>
</dbReference>
<feature type="domain" description="R13L1/DRL21-like LRR repeat region" evidence="3">
    <location>
        <begin position="369"/>
        <end position="495"/>
    </location>
</feature>
<gene>
    <name evidence="4" type="ORF">CB5_LOCUS12194</name>
</gene>
<dbReference type="Gene3D" id="3.80.10.10">
    <property type="entry name" value="Ribonuclease Inhibitor"/>
    <property type="match status" value="1"/>
</dbReference>
<dbReference type="AlphaFoldDB" id="A0A6V7PE11"/>
<dbReference type="InterPro" id="IPR056789">
    <property type="entry name" value="LRR_R13L1-DRL21"/>
</dbReference>